<dbReference type="OrthoDB" id="74134at2"/>
<keyword evidence="3" id="KW-1185">Reference proteome</keyword>
<keyword evidence="1" id="KW-1133">Transmembrane helix</keyword>
<dbReference type="Proteomes" id="UP000190797">
    <property type="component" value="Chromosome"/>
</dbReference>
<gene>
    <name evidence="2" type="ORF">BKM31_13140</name>
</gene>
<sequence length="158" mass="17500">MHFGSAKKWLRGGLLALAALQTVASVWQYVFPRSFYDDFPTVRLDPPYNEHLISDVGGLGLALTAMLYFAAWVLDSKVVLSALIGYLIYAATHFTFHIRHFDHFSFLEAVGVGTGLGLEVALALVFLCVGWRVHRAESAATTRTEAVTRRDVSDQEPV</sequence>
<keyword evidence="1" id="KW-0472">Membrane</keyword>
<feature type="transmembrane region" description="Helical" evidence="1">
    <location>
        <begin position="52"/>
        <end position="71"/>
    </location>
</feature>
<feature type="transmembrane region" description="Helical" evidence="1">
    <location>
        <begin position="78"/>
        <end position="98"/>
    </location>
</feature>
<feature type="transmembrane region" description="Helical" evidence="1">
    <location>
        <begin position="110"/>
        <end position="133"/>
    </location>
</feature>
<organism evidence="2 3">
    <name type="scientific">[Actinomadura] parvosata subsp. kistnae</name>
    <dbReference type="NCBI Taxonomy" id="1909395"/>
    <lineage>
        <taxon>Bacteria</taxon>
        <taxon>Bacillati</taxon>
        <taxon>Actinomycetota</taxon>
        <taxon>Actinomycetes</taxon>
        <taxon>Streptosporangiales</taxon>
        <taxon>Streptosporangiaceae</taxon>
        <taxon>Nonomuraea</taxon>
    </lineage>
</organism>
<dbReference type="AlphaFoldDB" id="A0A1U9ZWH3"/>
<evidence type="ECO:0000256" key="1">
    <source>
        <dbReference type="SAM" id="Phobius"/>
    </source>
</evidence>
<evidence type="ECO:0000313" key="2">
    <source>
        <dbReference type="EMBL" id="AQZ62282.1"/>
    </source>
</evidence>
<proteinExistence type="predicted"/>
<protein>
    <recommendedName>
        <fullName evidence="4">DUF4345 domain-containing protein</fullName>
    </recommendedName>
</protein>
<dbReference type="EMBL" id="CP017717">
    <property type="protein sequence ID" value="AQZ62282.1"/>
    <property type="molecule type" value="Genomic_DNA"/>
</dbReference>
<reference evidence="3" key="1">
    <citation type="journal article" date="2017" name="Med. Chem. Commun.">
        <title>Nonomuraea sp. ATCC 55076 harbours the largest actinomycete chromosome to date and the kistamicin biosynthetic gene cluster.</title>
        <authorList>
            <person name="Nazari B."/>
            <person name="Forneris C.C."/>
            <person name="Gibson M.I."/>
            <person name="Moon K."/>
            <person name="Schramma K.R."/>
            <person name="Seyedsayamdost M.R."/>
        </authorList>
    </citation>
    <scope>NUCLEOTIDE SEQUENCE [LARGE SCALE GENOMIC DNA]</scope>
    <source>
        <strain evidence="3">ATCC 55076</strain>
    </source>
</reference>
<keyword evidence="1" id="KW-0812">Transmembrane</keyword>
<evidence type="ECO:0000313" key="3">
    <source>
        <dbReference type="Proteomes" id="UP000190797"/>
    </source>
</evidence>
<evidence type="ECO:0008006" key="4">
    <source>
        <dbReference type="Google" id="ProtNLM"/>
    </source>
</evidence>
<accession>A0A1U9ZWH3</accession>
<name>A0A1U9ZWH3_9ACTN</name>
<dbReference type="KEGG" id="noa:BKM31_13140"/>
<dbReference type="RefSeq" id="WP_080038442.1">
    <property type="nucleotide sequence ID" value="NZ_CP017717.1"/>
</dbReference>
<dbReference type="STRING" id="1909395.BKM31_13140"/>